<protein>
    <recommendedName>
        <fullName evidence="3">GNAT family N-acetyltransferase</fullName>
    </recommendedName>
</protein>
<evidence type="ECO:0000313" key="1">
    <source>
        <dbReference type="EMBL" id="UYQ62002.1"/>
    </source>
</evidence>
<name>A0ABY6I7P6_STRPE</name>
<evidence type="ECO:0008006" key="3">
    <source>
        <dbReference type="Google" id="ProtNLM"/>
    </source>
</evidence>
<evidence type="ECO:0000313" key="2">
    <source>
        <dbReference type="Proteomes" id="UP001163878"/>
    </source>
</evidence>
<gene>
    <name evidence="1" type="ORF">OGH68_11225</name>
</gene>
<reference evidence="1" key="1">
    <citation type="submission" date="2022-10" db="EMBL/GenBank/DDBJ databases">
        <title>Cytochrome P450 Catalyzes Benzene Ring Formation in the Biosynthesis of Trialkyl-Substituted Aromatic Polyketides.</title>
        <authorList>
            <person name="Zhao E."/>
            <person name="Ge H."/>
        </authorList>
    </citation>
    <scope>NUCLEOTIDE SEQUENCE</scope>
    <source>
        <strain evidence="1">NA0869</strain>
    </source>
</reference>
<dbReference type="RefSeq" id="WP_264243230.1">
    <property type="nucleotide sequence ID" value="NZ_CP107567.1"/>
</dbReference>
<sequence>MIDDRASTAARNNAEWCEAVCRAHGLPGDFGPRAWTNPRRTPLLYPDAVTLSADATEDDVLAAIDTATDTAGGGCSVKDSFASLDLSGAGFDVLFEARWLHRPAGTPAPVAPPGVAWAPLTTPADLAEWATAWDAGQGLAALFRPELLADPAVTFLAGRDPDGRVAAGAVVSLGGGAAGLSNVFATDGDTDGAWAGCLSAMGRQWPGTPVVGYEHGDDLAAAVRYGCGVVGPLRVWLAP</sequence>
<organism evidence="1 2">
    <name type="scientific">Streptomyces peucetius</name>
    <dbReference type="NCBI Taxonomy" id="1950"/>
    <lineage>
        <taxon>Bacteria</taxon>
        <taxon>Bacillati</taxon>
        <taxon>Actinomycetota</taxon>
        <taxon>Actinomycetes</taxon>
        <taxon>Kitasatosporales</taxon>
        <taxon>Streptomycetaceae</taxon>
        <taxon>Streptomyces</taxon>
    </lineage>
</organism>
<keyword evidence="2" id="KW-1185">Reference proteome</keyword>
<proteinExistence type="predicted"/>
<dbReference type="EMBL" id="CP107567">
    <property type="protein sequence ID" value="UYQ62002.1"/>
    <property type="molecule type" value="Genomic_DNA"/>
</dbReference>
<accession>A0ABY6I7P6</accession>
<dbReference type="Proteomes" id="UP001163878">
    <property type="component" value="Chromosome"/>
</dbReference>